<dbReference type="GO" id="GO:0009103">
    <property type="term" value="P:lipopolysaccharide biosynthetic process"/>
    <property type="evidence" value="ECO:0007669"/>
    <property type="project" value="TreeGrafter"/>
</dbReference>
<keyword evidence="4" id="KW-1185">Reference proteome</keyword>
<proteinExistence type="predicted"/>
<name>A0A401XNJ4_9FLAO</name>
<dbReference type="SUPFAM" id="SSF53756">
    <property type="entry name" value="UDP-Glycosyltransferase/glycogen phosphorylase"/>
    <property type="match status" value="1"/>
</dbReference>
<keyword evidence="1" id="KW-0808">Transferase</keyword>
<dbReference type="PANTHER" id="PTHR46401">
    <property type="entry name" value="GLYCOSYLTRANSFERASE WBBK-RELATED"/>
    <property type="match status" value="1"/>
</dbReference>
<dbReference type="EMBL" id="BHZE01000027">
    <property type="protein sequence ID" value="GCD78587.1"/>
    <property type="molecule type" value="Genomic_DNA"/>
</dbReference>
<accession>A0A401XNJ4</accession>
<protein>
    <recommendedName>
        <fullName evidence="2">Glycosyl transferase family 1 domain-containing protein</fullName>
    </recommendedName>
</protein>
<feature type="domain" description="Glycosyl transferase family 1" evidence="2">
    <location>
        <begin position="198"/>
        <end position="314"/>
    </location>
</feature>
<gene>
    <name evidence="3" type="ORF">JCM31826_20690</name>
</gene>
<evidence type="ECO:0000313" key="4">
    <source>
        <dbReference type="Proteomes" id="UP000286715"/>
    </source>
</evidence>
<evidence type="ECO:0000313" key="3">
    <source>
        <dbReference type="EMBL" id="GCD78587.1"/>
    </source>
</evidence>
<sequence>MPKKSKVLYFYPDLSPFIQKDIHFLRGYFLVKAYAFTVKYKWLLPVYFTRQFLHLIINLWTSKKIICRFGGYHALLPVLFGKIFQKKTFVIFGGVEAHCIPEINYGFCTKKTLFFVNKIIQKYAYKILVVHRSLYHTDYKYFSTIGKQGLKNLYNTPSDKVIELKNGYSSDVYRVKNYDRSGWSFITAPGRIDQQTFYLKGVDLLVELCKKMPYIEVTIVGDWQLNGITLPKNITCLPKLSPSDLVEVYNRHTFYMQLSMAEGFPNALCEAMLCGCVPIGSDVFGIPEIIGDTGFLLREKKFDELIRIIENLKNFDLKYLSEKAAERIIRKFSLEQRNKRFLEILYSD</sequence>
<organism evidence="3 4">
    <name type="scientific">Thermaurantimonas aggregans</name>
    <dbReference type="NCBI Taxonomy" id="2173829"/>
    <lineage>
        <taxon>Bacteria</taxon>
        <taxon>Pseudomonadati</taxon>
        <taxon>Bacteroidota</taxon>
        <taxon>Flavobacteriia</taxon>
        <taxon>Flavobacteriales</taxon>
        <taxon>Schleiferiaceae</taxon>
        <taxon>Thermaurantimonas</taxon>
    </lineage>
</organism>
<comment type="caution">
    <text evidence="3">The sequence shown here is derived from an EMBL/GenBank/DDBJ whole genome shotgun (WGS) entry which is preliminary data.</text>
</comment>
<dbReference type="Gene3D" id="3.40.50.2000">
    <property type="entry name" value="Glycogen Phosphorylase B"/>
    <property type="match status" value="1"/>
</dbReference>
<evidence type="ECO:0000259" key="2">
    <source>
        <dbReference type="Pfam" id="PF00534"/>
    </source>
</evidence>
<reference evidence="3 4" key="1">
    <citation type="submission" date="2018-11" db="EMBL/GenBank/DDBJ databases">
        <title>Schleiferia aggregans sp. nov., a moderately thermophilic heterotrophic bacterium isolated from microbial mats at a terrestrial hot spring.</title>
        <authorList>
            <person name="Iino T."/>
            <person name="Ohkuma M."/>
            <person name="Haruta S."/>
        </authorList>
    </citation>
    <scope>NUCLEOTIDE SEQUENCE [LARGE SCALE GENOMIC DNA]</scope>
    <source>
        <strain evidence="3 4">LA</strain>
    </source>
</reference>
<dbReference type="AlphaFoldDB" id="A0A401XNJ4"/>
<dbReference type="InterPro" id="IPR001296">
    <property type="entry name" value="Glyco_trans_1"/>
</dbReference>
<dbReference type="PANTHER" id="PTHR46401:SF2">
    <property type="entry name" value="GLYCOSYLTRANSFERASE WBBK-RELATED"/>
    <property type="match status" value="1"/>
</dbReference>
<dbReference type="CDD" id="cd03801">
    <property type="entry name" value="GT4_PimA-like"/>
    <property type="match status" value="1"/>
</dbReference>
<dbReference type="GO" id="GO:0016757">
    <property type="term" value="F:glycosyltransferase activity"/>
    <property type="evidence" value="ECO:0007669"/>
    <property type="project" value="InterPro"/>
</dbReference>
<evidence type="ECO:0000256" key="1">
    <source>
        <dbReference type="ARBA" id="ARBA00022679"/>
    </source>
</evidence>
<dbReference type="Proteomes" id="UP000286715">
    <property type="component" value="Unassembled WGS sequence"/>
</dbReference>
<dbReference type="Pfam" id="PF00534">
    <property type="entry name" value="Glycos_transf_1"/>
    <property type="match status" value="1"/>
</dbReference>